<organism evidence="2 3">
    <name type="scientific">Thalassiosira pseudonana</name>
    <name type="common">Marine diatom</name>
    <name type="synonym">Cyclotella nana</name>
    <dbReference type="NCBI Taxonomy" id="35128"/>
    <lineage>
        <taxon>Eukaryota</taxon>
        <taxon>Sar</taxon>
        <taxon>Stramenopiles</taxon>
        <taxon>Ochrophyta</taxon>
        <taxon>Bacillariophyta</taxon>
        <taxon>Coscinodiscophyceae</taxon>
        <taxon>Thalassiosirophycidae</taxon>
        <taxon>Thalassiosirales</taxon>
        <taxon>Thalassiosiraceae</taxon>
        <taxon>Thalassiosira</taxon>
    </lineage>
</organism>
<dbReference type="SUPFAM" id="SSF53098">
    <property type="entry name" value="Ribonuclease H-like"/>
    <property type="match status" value="1"/>
</dbReference>
<dbReference type="PROSITE" id="PS50879">
    <property type="entry name" value="RNASE_H_1"/>
    <property type="match status" value="1"/>
</dbReference>
<dbReference type="InterPro" id="IPR012337">
    <property type="entry name" value="RNaseH-like_sf"/>
</dbReference>
<dbReference type="PANTHER" id="PTHR46387">
    <property type="entry name" value="POLYNUCLEOTIDYL TRANSFERASE, RIBONUCLEASE H-LIKE SUPERFAMILY PROTEIN"/>
    <property type="match status" value="1"/>
</dbReference>
<dbReference type="Pfam" id="PF13456">
    <property type="entry name" value="RVT_3"/>
    <property type="match status" value="1"/>
</dbReference>
<dbReference type="EMBL" id="CM000639">
    <property type="protein sequence ID" value="EED94816.1"/>
    <property type="molecule type" value="Genomic_DNA"/>
</dbReference>
<name>B8BUT7_THAPS</name>
<dbReference type="PaxDb" id="35128-Thaps2595"/>
<reference evidence="2 3" key="1">
    <citation type="journal article" date="2004" name="Science">
        <title>The genome of the diatom Thalassiosira pseudonana: ecology, evolution, and metabolism.</title>
        <authorList>
            <person name="Armbrust E.V."/>
            <person name="Berges J.A."/>
            <person name="Bowler C."/>
            <person name="Green B.R."/>
            <person name="Martinez D."/>
            <person name="Putnam N.H."/>
            <person name="Zhou S."/>
            <person name="Allen A.E."/>
            <person name="Apt K.E."/>
            <person name="Bechner M."/>
            <person name="Brzezinski M.A."/>
            <person name="Chaal B.K."/>
            <person name="Chiovitti A."/>
            <person name="Davis A.K."/>
            <person name="Demarest M.S."/>
            <person name="Detter J.C."/>
            <person name="Glavina T."/>
            <person name="Goodstein D."/>
            <person name="Hadi M.Z."/>
            <person name="Hellsten U."/>
            <person name="Hildebrand M."/>
            <person name="Jenkins B.D."/>
            <person name="Jurka J."/>
            <person name="Kapitonov V.V."/>
            <person name="Kroger N."/>
            <person name="Lau W.W."/>
            <person name="Lane T.W."/>
            <person name="Larimer F.W."/>
            <person name="Lippmeier J.C."/>
            <person name="Lucas S."/>
            <person name="Medina M."/>
            <person name="Montsant A."/>
            <person name="Obornik M."/>
            <person name="Parker M.S."/>
            <person name="Palenik B."/>
            <person name="Pazour G.J."/>
            <person name="Richardson P.M."/>
            <person name="Rynearson T.A."/>
            <person name="Saito M.A."/>
            <person name="Schwartz D.C."/>
            <person name="Thamatrakoln K."/>
            <person name="Valentin K."/>
            <person name="Vardi A."/>
            <person name="Wilkerson F.P."/>
            <person name="Rokhsar D.S."/>
        </authorList>
    </citation>
    <scope>NUCLEOTIDE SEQUENCE [LARGE SCALE GENOMIC DNA]</scope>
    <source>
        <strain evidence="2 3">CCMP1335</strain>
    </source>
</reference>
<dbReference type="HOGENOM" id="CLU_095977_0_0_1"/>
<dbReference type="AlphaFoldDB" id="B8BUT7"/>
<dbReference type="RefSeq" id="XP_002287373.1">
    <property type="nucleotide sequence ID" value="XM_002287337.1"/>
</dbReference>
<protein>
    <recommendedName>
        <fullName evidence="1">RNase H type-1 domain-containing protein</fullName>
    </recommendedName>
</protein>
<dbReference type="PANTHER" id="PTHR46387:SF2">
    <property type="entry name" value="RIBONUCLEASE HI"/>
    <property type="match status" value="1"/>
</dbReference>
<keyword evidence="3" id="KW-1185">Reference proteome</keyword>
<evidence type="ECO:0000313" key="3">
    <source>
        <dbReference type="Proteomes" id="UP000001449"/>
    </source>
</evidence>
<dbReference type="eggNOG" id="ENOG502S89Z">
    <property type="taxonomic scope" value="Eukaryota"/>
</dbReference>
<gene>
    <name evidence="2" type="ORF">THAPSDRAFT_2595</name>
</gene>
<dbReference type="CDD" id="cd09279">
    <property type="entry name" value="RNase_HI_like"/>
    <property type="match status" value="1"/>
</dbReference>
<dbReference type="Proteomes" id="UP000001449">
    <property type="component" value="Chromosome 2"/>
</dbReference>
<dbReference type="GO" id="GO:0004523">
    <property type="term" value="F:RNA-DNA hybrid ribonuclease activity"/>
    <property type="evidence" value="ECO:0007669"/>
    <property type="project" value="InterPro"/>
</dbReference>
<dbReference type="GeneID" id="7446636"/>
<dbReference type="InParanoid" id="B8BUT7"/>
<feature type="domain" description="RNase H type-1" evidence="1">
    <location>
        <begin position="3"/>
        <end position="146"/>
    </location>
</feature>
<evidence type="ECO:0000259" key="1">
    <source>
        <dbReference type="PROSITE" id="PS50879"/>
    </source>
</evidence>
<reference evidence="2 3" key="2">
    <citation type="journal article" date="2008" name="Nature">
        <title>The Phaeodactylum genome reveals the evolutionary history of diatom genomes.</title>
        <authorList>
            <person name="Bowler C."/>
            <person name="Allen A.E."/>
            <person name="Badger J.H."/>
            <person name="Grimwood J."/>
            <person name="Jabbari K."/>
            <person name="Kuo A."/>
            <person name="Maheswari U."/>
            <person name="Martens C."/>
            <person name="Maumus F."/>
            <person name="Otillar R.P."/>
            <person name="Rayko E."/>
            <person name="Salamov A."/>
            <person name="Vandepoele K."/>
            <person name="Beszteri B."/>
            <person name="Gruber A."/>
            <person name="Heijde M."/>
            <person name="Katinka M."/>
            <person name="Mock T."/>
            <person name="Valentin K."/>
            <person name="Verret F."/>
            <person name="Berges J.A."/>
            <person name="Brownlee C."/>
            <person name="Cadoret J.P."/>
            <person name="Chiovitti A."/>
            <person name="Choi C.J."/>
            <person name="Coesel S."/>
            <person name="De Martino A."/>
            <person name="Detter J.C."/>
            <person name="Durkin C."/>
            <person name="Falciatore A."/>
            <person name="Fournet J."/>
            <person name="Haruta M."/>
            <person name="Huysman M.J."/>
            <person name="Jenkins B.D."/>
            <person name="Jiroutova K."/>
            <person name="Jorgensen R.E."/>
            <person name="Joubert Y."/>
            <person name="Kaplan A."/>
            <person name="Kroger N."/>
            <person name="Kroth P.G."/>
            <person name="La Roche J."/>
            <person name="Lindquist E."/>
            <person name="Lommer M."/>
            <person name="Martin-Jezequel V."/>
            <person name="Lopez P.J."/>
            <person name="Lucas S."/>
            <person name="Mangogna M."/>
            <person name="McGinnis K."/>
            <person name="Medlin L.K."/>
            <person name="Montsant A."/>
            <person name="Oudot-Le Secq M.P."/>
            <person name="Napoli C."/>
            <person name="Obornik M."/>
            <person name="Parker M.S."/>
            <person name="Petit J.L."/>
            <person name="Porcel B.M."/>
            <person name="Poulsen N."/>
            <person name="Robison M."/>
            <person name="Rychlewski L."/>
            <person name="Rynearson T.A."/>
            <person name="Schmutz J."/>
            <person name="Shapiro H."/>
            <person name="Siaut M."/>
            <person name="Stanley M."/>
            <person name="Sussman M.R."/>
            <person name="Taylor A.R."/>
            <person name="Vardi A."/>
            <person name="von Dassow P."/>
            <person name="Vyverman W."/>
            <person name="Willis A."/>
            <person name="Wyrwicz L.S."/>
            <person name="Rokhsar D.S."/>
            <person name="Weissenbach J."/>
            <person name="Armbrust E.V."/>
            <person name="Green B.R."/>
            <person name="Van de Peer Y."/>
            <person name="Grigoriev I.V."/>
        </authorList>
    </citation>
    <scope>NUCLEOTIDE SEQUENCE [LARGE SCALE GENOMIC DNA]</scope>
    <source>
        <strain evidence="2 3">CCMP1335</strain>
    </source>
</reference>
<dbReference type="OMA" id="QHQATHV"/>
<sequence length="149" mass="17194">MTYYNRVVLYFDGASKNNPRGPAGCGFCLYEMDVYGADTQFITNGNSYLGYNVSNNQAEYQGLIDGLSYILHNISCNRVYVRGDSEIVVRQMLGEYNVNSPNIRPYYNDAKSVLEDIEREVDFCDFRHISRQKNWEADQLANEAINDYY</sequence>
<dbReference type="GO" id="GO:0003676">
    <property type="term" value="F:nucleic acid binding"/>
    <property type="evidence" value="ECO:0007669"/>
    <property type="project" value="InterPro"/>
</dbReference>
<accession>B8BUT7</accession>
<evidence type="ECO:0000313" key="2">
    <source>
        <dbReference type="EMBL" id="EED94816.1"/>
    </source>
</evidence>
<dbReference type="Gene3D" id="3.30.420.10">
    <property type="entry name" value="Ribonuclease H-like superfamily/Ribonuclease H"/>
    <property type="match status" value="1"/>
</dbReference>
<dbReference type="InterPro" id="IPR036397">
    <property type="entry name" value="RNaseH_sf"/>
</dbReference>
<dbReference type="InterPro" id="IPR002156">
    <property type="entry name" value="RNaseH_domain"/>
</dbReference>
<dbReference type="KEGG" id="tps:THAPSDRAFT_2595"/>
<proteinExistence type="predicted"/>